<evidence type="ECO:0000256" key="1">
    <source>
        <dbReference type="ARBA" id="ARBA00004571"/>
    </source>
</evidence>
<dbReference type="InterPro" id="IPR039426">
    <property type="entry name" value="TonB-dep_rcpt-like"/>
</dbReference>
<keyword evidence="6" id="KW-0998">Cell outer membrane</keyword>
<protein>
    <submittedName>
        <fullName evidence="8">Outer membrane receptor for ferrienterochelin and colicins</fullName>
    </submittedName>
</protein>
<dbReference type="InterPro" id="IPR057601">
    <property type="entry name" value="Oar-like_b-barrel"/>
</dbReference>
<evidence type="ECO:0000256" key="5">
    <source>
        <dbReference type="ARBA" id="ARBA00023136"/>
    </source>
</evidence>
<keyword evidence="3" id="KW-1134">Transmembrane beta strand</keyword>
<dbReference type="GO" id="GO:0015344">
    <property type="term" value="F:siderophore uptake transmembrane transporter activity"/>
    <property type="evidence" value="ECO:0007669"/>
    <property type="project" value="TreeGrafter"/>
</dbReference>
<dbReference type="AlphaFoldDB" id="A0A143PN51"/>
<evidence type="ECO:0000313" key="8">
    <source>
        <dbReference type="EMBL" id="AMY09590.1"/>
    </source>
</evidence>
<evidence type="ECO:0000256" key="2">
    <source>
        <dbReference type="ARBA" id="ARBA00022448"/>
    </source>
</evidence>
<name>A0A143PN51_LUTPR</name>
<organism evidence="8 9">
    <name type="scientific">Luteitalea pratensis</name>
    <dbReference type="NCBI Taxonomy" id="1855912"/>
    <lineage>
        <taxon>Bacteria</taxon>
        <taxon>Pseudomonadati</taxon>
        <taxon>Acidobacteriota</taxon>
        <taxon>Vicinamibacteria</taxon>
        <taxon>Vicinamibacterales</taxon>
        <taxon>Vicinamibacteraceae</taxon>
        <taxon>Luteitalea</taxon>
    </lineage>
</organism>
<evidence type="ECO:0000259" key="7">
    <source>
        <dbReference type="Pfam" id="PF25183"/>
    </source>
</evidence>
<keyword evidence="5" id="KW-0472">Membrane</keyword>
<dbReference type="GO" id="GO:0009279">
    <property type="term" value="C:cell outer membrane"/>
    <property type="evidence" value="ECO:0007669"/>
    <property type="project" value="UniProtKB-SubCell"/>
</dbReference>
<dbReference type="Proteomes" id="UP000076079">
    <property type="component" value="Chromosome"/>
</dbReference>
<keyword evidence="8" id="KW-0675">Receptor</keyword>
<keyword evidence="2" id="KW-0813">Transport</keyword>
<reference evidence="8 9" key="1">
    <citation type="journal article" date="2016" name="Genome Announc.">
        <title>First Complete Genome Sequence of a Subdivision 6 Acidobacterium Strain.</title>
        <authorList>
            <person name="Huang S."/>
            <person name="Vieira S."/>
            <person name="Bunk B."/>
            <person name="Riedel T."/>
            <person name="Sproer C."/>
            <person name="Overmann J."/>
        </authorList>
    </citation>
    <scope>NUCLEOTIDE SEQUENCE [LARGE SCALE GENOMIC DNA]</scope>
    <source>
        <strain evidence="9">DSM 100886 HEG_-6_39</strain>
    </source>
</reference>
<dbReference type="KEGG" id="abac:LuPra_02809"/>
<keyword evidence="4" id="KW-0812">Transmembrane</keyword>
<dbReference type="InterPro" id="IPR036942">
    <property type="entry name" value="Beta-barrel_TonB_sf"/>
</dbReference>
<dbReference type="GO" id="GO:0044718">
    <property type="term" value="P:siderophore transmembrane transport"/>
    <property type="evidence" value="ECO:0007669"/>
    <property type="project" value="TreeGrafter"/>
</dbReference>
<comment type="subcellular location">
    <subcellularLocation>
        <location evidence="1">Cell outer membrane</location>
        <topology evidence="1">Multi-pass membrane protein</topology>
    </subcellularLocation>
</comment>
<evidence type="ECO:0000256" key="3">
    <source>
        <dbReference type="ARBA" id="ARBA00022452"/>
    </source>
</evidence>
<dbReference type="PANTHER" id="PTHR30069:SF46">
    <property type="entry name" value="OAR PROTEIN"/>
    <property type="match status" value="1"/>
</dbReference>
<keyword evidence="9" id="KW-1185">Reference proteome</keyword>
<reference evidence="9" key="2">
    <citation type="submission" date="2016-04" db="EMBL/GenBank/DDBJ databases">
        <title>First Complete Genome Sequence of a Subdivision 6 Acidobacterium.</title>
        <authorList>
            <person name="Huang S."/>
            <person name="Vieira S."/>
            <person name="Bunk B."/>
            <person name="Riedel T."/>
            <person name="Sproeer C."/>
            <person name="Overmann J."/>
        </authorList>
    </citation>
    <scope>NUCLEOTIDE SEQUENCE [LARGE SCALE GENOMIC DNA]</scope>
    <source>
        <strain evidence="9">DSM 100886 HEG_-6_39</strain>
    </source>
</reference>
<dbReference type="SUPFAM" id="SSF56935">
    <property type="entry name" value="Porins"/>
    <property type="match status" value="1"/>
</dbReference>
<proteinExistence type="predicted"/>
<dbReference type="EMBL" id="CP015136">
    <property type="protein sequence ID" value="AMY09590.1"/>
    <property type="molecule type" value="Genomic_DNA"/>
</dbReference>
<dbReference type="PANTHER" id="PTHR30069">
    <property type="entry name" value="TONB-DEPENDENT OUTER MEMBRANE RECEPTOR"/>
    <property type="match status" value="1"/>
</dbReference>
<dbReference type="Gene3D" id="2.40.170.20">
    <property type="entry name" value="TonB-dependent receptor, beta-barrel domain"/>
    <property type="match status" value="1"/>
</dbReference>
<sequence length="885" mass="97497">MGFQDRKAQVLVPNIDAVQEFQVQTSNYTAEFGRGAGAVVNVSIKSGTKDIHGTAHEFFRHDIFDARDAFDYFDRSGDGKADPDALQQHQFGFTFGGPILRSRTFYFASLEISSVNTAENRLLTVPALAERDGTFDPGVVVVLDPATRAPFPGNSIPRDRWDPVAARLLDLWPAPNFEGTTRANHSSNPAHKRLRGQYDMRLDHMLSSRDRMFVRGSWMAFSGERLGSFPVPGIGGSNNDFSRDDNTAYNVALSETHVFGSSVVHEIRLGVNSLRTNKQPLGRGYPNDDYGLHVESVPGIEGLSRINLGGDLSYAPLGEFQFNPNDKTAGTFQVLDNLSIARGAHTIKTGADLRWVRSDSVGAQHARGIFNFNGKFTGSSFGDFLLGMTSGRQFSTVQFGNLRERDYMFYAQDDWRIARQLTLNLGLRYELASPRFDALDRMSALDSLVFPEVRVIRAGQFGRSWSDRALVRTDTNNWAPRIGLAYQPAQVWTARAAWGLFYGSPKGYAPVVHLLNNWPQSREVTVPSSPTASAGQLTDGIDASLLGSATQMPANLSWNVWSPDFTTPTISQWNLNVQRQLGPSWVVTTAYVGSSSRHLQRSYNMNAAGPGDSLTERDRRMIPSLGAITMADSLGSASYHGLQTTMDKRLSHGWQGSLSYTWSHSIDDVLELAGGEGNSSFMVIQDWRNLQGDRGNSAFDRRHRLVAHAAVDLPFGAGRRWLQREGPLGVLLGDWQLSAIVSAQSGAHFDVTVLDPTNRLGVTVGSSVWRPDLVGDPTVAHPTADAWLSPAAFAIPRSADGTYRYGDLGRNTLLGPGYFNLDAALTKDIRLGGTRRLQIRWEVFNLTNHPSFDLPNAELGSTDFGTIRSTVSTPRQMQFGVKFLF</sequence>
<evidence type="ECO:0000256" key="4">
    <source>
        <dbReference type="ARBA" id="ARBA00022692"/>
    </source>
</evidence>
<accession>A0A143PN51</accession>
<evidence type="ECO:0000313" key="9">
    <source>
        <dbReference type="Proteomes" id="UP000076079"/>
    </source>
</evidence>
<dbReference type="STRING" id="1855912.LuPra_02809"/>
<feature type="domain" description="TonB-dependent transporter Oar-like beta-barrel" evidence="7">
    <location>
        <begin position="44"/>
        <end position="878"/>
    </location>
</feature>
<evidence type="ECO:0000256" key="6">
    <source>
        <dbReference type="ARBA" id="ARBA00023237"/>
    </source>
</evidence>
<gene>
    <name evidence="8" type="ORF">LuPra_02809</name>
</gene>
<dbReference type="Pfam" id="PF25183">
    <property type="entry name" value="OMP_b-brl_4"/>
    <property type="match status" value="1"/>
</dbReference>